<keyword evidence="1" id="KW-0812">Transmembrane</keyword>
<dbReference type="Proteomes" id="UP000014020">
    <property type="component" value="Unassembled WGS sequence"/>
</dbReference>
<evidence type="ECO:0000313" key="2">
    <source>
        <dbReference type="EMBL" id="EOP40648.1"/>
    </source>
</evidence>
<dbReference type="HOGENOM" id="CLU_948821_0_0_9"/>
<keyword evidence="1" id="KW-0472">Membrane</keyword>
<dbReference type="PATRIC" id="fig|1053236.3.peg.3206"/>
<sequence length="293" mass="33573">MHIWDLFNQYPFCYKKMPRTELAKGFLPISIVSVVGKFLFVSMLILLIRTSRNINNEQYIFCFFLLSIALICFMFLSLLKGKFFHKLSSSLPIRLKAESFLLGLGNGYLFLMGIFYSFTFYNMLTCIFIVVGPYLLGILMSIFLDIKAAKKVNPIHLFLVSTLIMIFGFYSPIFIVLSVTFGSYAINSISSQNNMKVYMVNATHRELSLLIYTTWRNMGNIFLQFFILIVIVGVGVFYEVEWSQLFQTIVGKGQMQIEGLSVQRLMFMLAICCWLGMVGLGMWIGKKANPNIA</sequence>
<feature type="transmembrane region" description="Helical" evidence="1">
    <location>
        <begin position="25"/>
        <end position="46"/>
    </location>
</feature>
<keyword evidence="1" id="KW-1133">Transmembrane helix</keyword>
<evidence type="ECO:0000256" key="1">
    <source>
        <dbReference type="SAM" id="Phobius"/>
    </source>
</evidence>
<feature type="transmembrane region" description="Helical" evidence="1">
    <location>
        <begin position="127"/>
        <end position="146"/>
    </location>
</feature>
<organism evidence="2 3">
    <name type="scientific">Bacillus cereus (strain VD146)</name>
    <dbReference type="NCBI Taxonomy" id="1053236"/>
    <lineage>
        <taxon>Bacteria</taxon>
        <taxon>Bacillati</taxon>
        <taxon>Bacillota</taxon>
        <taxon>Bacilli</taxon>
        <taxon>Bacillales</taxon>
        <taxon>Bacillaceae</taxon>
        <taxon>Bacillus</taxon>
        <taxon>Bacillus cereus group</taxon>
    </lineage>
</organism>
<name>R8N3F5_BACCX</name>
<feature type="transmembrane region" description="Helical" evidence="1">
    <location>
        <begin position="58"/>
        <end position="79"/>
    </location>
</feature>
<dbReference type="EMBL" id="AHFE01000042">
    <property type="protein sequence ID" value="EOP40648.1"/>
    <property type="molecule type" value="Genomic_DNA"/>
</dbReference>
<accession>R8N3F5</accession>
<gene>
    <name evidence="2" type="ORF">IK1_01788</name>
</gene>
<dbReference type="AlphaFoldDB" id="R8N3F5"/>
<evidence type="ECO:0000313" key="3">
    <source>
        <dbReference type="Proteomes" id="UP000014020"/>
    </source>
</evidence>
<reference evidence="3" key="1">
    <citation type="submission" date="2012-12" db="EMBL/GenBank/DDBJ databases">
        <title>The genome sequence of Bacillus cereus VD146.</title>
        <authorList>
            <consortium name="The Broad Institute Genome Sequencing Platform"/>
            <consortium name="The Broad Institute Genome Sequencing Center for Infectious Disease"/>
            <person name="Feldgarden M."/>
            <person name="Van der Auwera G.A."/>
            <person name="Mahillon J."/>
            <person name="Duprez V."/>
            <person name="Timmery S."/>
            <person name="Mattelet C."/>
            <person name="Dierick K."/>
            <person name="Sun M."/>
            <person name="Yu Z."/>
            <person name="Zhu L."/>
            <person name="Hu X."/>
            <person name="Shank E.B."/>
            <person name="Swiecicka I."/>
            <person name="Hansen B.M."/>
            <person name="Andrup L."/>
            <person name="Walker B."/>
            <person name="Young S.K."/>
            <person name="Zeng Q."/>
            <person name="Gargeya S."/>
            <person name="Fitzgerald M."/>
            <person name="Haas B."/>
            <person name="Abouelleil A."/>
            <person name="Alvarado L."/>
            <person name="Arachchi H.M."/>
            <person name="Berlin A.M."/>
            <person name="Chapman S.B."/>
            <person name="Dewar J."/>
            <person name="Goldberg J."/>
            <person name="Griggs A."/>
            <person name="Gujja S."/>
            <person name="Hansen M."/>
            <person name="Howarth C."/>
            <person name="Imamovic A."/>
            <person name="Larimer J."/>
            <person name="McCowan C."/>
            <person name="Murphy C."/>
            <person name="Neiman D."/>
            <person name="Pearson M."/>
            <person name="Priest M."/>
            <person name="Roberts A."/>
            <person name="Saif S."/>
            <person name="Shea T."/>
            <person name="Sisk P."/>
            <person name="Sykes S."/>
            <person name="Wortman J."/>
            <person name="Nusbaum C."/>
            <person name="Birren B."/>
        </authorList>
    </citation>
    <scope>NUCLEOTIDE SEQUENCE [LARGE SCALE GENOMIC DNA]</scope>
    <source>
        <strain evidence="3">VD146</strain>
    </source>
</reference>
<comment type="caution">
    <text evidence="2">The sequence shown here is derived from an EMBL/GenBank/DDBJ whole genome shotgun (WGS) entry which is preliminary data.</text>
</comment>
<proteinExistence type="predicted"/>
<feature type="transmembrane region" description="Helical" evidence="1">
    <location>
        <begin position="261"/>
        <end position="284"/>
    </location>
</feature>
<feature type="transmembrane region" description="Helical" evidence="1">
    <location>
        <begin position="221"/>
        <end position="240"/>
    </location>
</feature>
<feature type="transmembrane region" description="Helical" evidence="1">
    <location>
        <begin position="158"/>
        <end position="186"/>
    </location>
</feature>
<protein>
    <submittedName>
        <fullName evidence="2">Uncharacterized protein</fullName>
    </submittedName>
</protein>
<feature type="transmembrane region" description="Helical" evidence="1">
    <location>
        <begin position="100"/>
        <end position="121"/>
    </location>
</feature>